<protein>
    <submittedName>
        <fullName evidence="1">HNH endonuclease</fullName>
    </submittedName>
</protein>
<keyword evidence="1" id="KW-0378">Hydrolase</keyword>
<organism evidence="1 2">
    <name type="scientific">Streptomyces phage TunaTartare</name>
    <dbReference type="NCBI Taxonomy" id="2848887"/>
    <lineage>
        <taxon>Viruses</taxon>
        <taxon>Duplodnaviria</taxon>
        <taxon>Heunggongvirae</taxon>
        <taxon>Uroviricota</taxon>
        <taxon>Caudoviricetes</taxon>
        <taxon>Stanwilliamsviridae</taxon>
        <taxon>Loccivirinae</taxon>
        <taxon>Faustvirus</taxon>
        <taxon>Faustvirus tunatartare</taxon>
    </lineage>
</organism>
<keyword evidence="1" id="KW-0255">Endonuclease</keyword>
<gene>
    <name evidence="1" type="primary">58</name>
    <name evidence="1" type="ORF">SEA_TUNATARTARE_58</name>
</gene>
<name>A0A8F2E6K6_9CAUD</name>
<dbReference type="RefSeq" id="YP_010651907.1">
    <property type="nucleotide sequence ID" value="NC_070784.1"/>
</dbReference>
<keyword evidence="2" id="KW-1185">Reference proteome</keyword>
<dbReference type="KEGG" id="vg:77927626"/>
<dbReference type="Proteomes" id="UP000683399">
    <property type="component" value="Segment"/>
</dbReference>
<proteinExistence type="predicted"/>
<evidence type="ECO:0000313" key="2">
    <source>
        <dbReference type="Proteomes" id="UP000683399"/>
    </source>
</evidence>
<dbReference type="GeneID" id="77927626"/>
<evidence type="ECO:0000313" key="1">
    <source>
        <dbReference type="EMBL" id="QWT29950.1"/>
    </source>
</evidence>
<accession>A0A8F2E6K6</accession>
<dbReference type="GO" id="GO:0004519">
    <property type="term" value="F:endonuclease activity"/>
    <property type="evidence" value="ECO:0007669"/>
    <property type="project" value="UniProtKB-KW"/>
</dbReference>
<sequence length="102" mass="12384">MKLMSFEFSEDYKTYIKSPQWKAKCSRYWALHGRKCQACGSRKNLHVHHNTYDRFRRELMSDLTGVCHDCHRRIHQQHRANRKVSLKLVTYNFVKAMRNKKL</sequence>
<reference evidence="1 2" key="1">
    <citation type="submission" date="2021-03" db="EMBL/GenBank/DDBJ databases">
        <authorList>
            <person name="Alqahtani R."/>
            <person name="Behailu E."/>
            <person name="Cappabianca D.W."/>
            <person name="Csanadi-Schwartz K.M."/>
            <person name="Dalal A.S."/>
            <person name="Fahim M.S."/>
            <person name="Franklin J.M."/>
            <person name="Gluckman M.H."/>
            <person name="Levine C.J."/>
            <person name="Martin N."/>
            <person name="Milza N."/>
            <person name="Najmabadi R."/>
            <person name="Newman A.M."/>
            <person name="Pajunar M."/>
            <person name="Qalawee I."/>
            <person name="Rizvi A."/>
            <person name="Samuel A."/>
            <person name="Smith A."/>
            <person name="Swann F.E."/>
            <person name="Sweeney P."/>
            <person name="Torres N.R."/>
            <person name="Ventrone L."/>
            <person name="Ventura L."/>
            <person name="Wroe M."/>
            <person name="Acquaye N.A."/>
            <person name="Agnes T.J."/>
            <person name="Ahmed A."/>
            <person name="Ahmed S."/>
            <person name="Amodu B.A."/>
            <person name="Arefeayne N.F."/>
            <person name="Asamoah-Frimpong E.A."/>
            <person name="Attaran A."/>
            <person name="Barragan J.M."/>
            <person name="Baumgarten L.N."/>
            <person name="Berhane B."/>
            <person name="Beyene A."/>
            <person name="Bhattarai B."/>
            <person name="Biondokin D.V."/>
            <person name="Boone B.K."/>
            <person name="Burney S.Z."/>
            <person name="Cayanan J.T."/>
            <person name="Cesta G."/>
            <person name="Chang J."/>
            <person name="Chavez J."/>
            <person name="Chorbajian C."/>
            <person name="Christian S."/>
            <person name="Corns J.R."/>
            <person name="Corns N.R."/>
            <person name="Cowan J.T."/>
            <person name="Coyne C."/>
            <person name="Dadzie B."/>
            <person name="Datu D.V."/>
            <person name="Deng B.C."/>
            <person name="Der L."/>
            <person name="Dickerson K."/>
            <person name="Dozier E."/>
            <person name="Egbunine A.O."/>
            <person name="Farooq M."/>
            <person name="Fonge A.E."/>
            <person name="Ghomsi-Nono M.P."/>
            <person name="Giampietro H."/>
            <person name="Gunnison R.P."/>
            <person name="Han S.H."/>
            <person name="Hennigan A.J."/>
            <person name="Hong A.N."/>
            <person name="Ijomor E.C."/>
            <person name="Jalali A."/>
            <person name="Jamil T.Z."/>
            <person name="Jenkins C.R."/>
            <person name="Joseph M.A."/>
            <person name="Jowanowitch O.J."/>
            <person name="Kang D."/>
            <person name="Khan A."/>
            <person name="Khan Z.K."/>
            <person name="Kiewe T."/>
            <person name="Kjerulf A.B."/>
            <person name="Kolosey V."/>
            <person name="Kurup M."/>
            <person name="Lee V.H."/>
            <person name="Llontop-Maldonado V."/>
            <person name="Long P."/>
            <person name="Lu N."/>
            <person name="Majekodunmi A."/>
            <person name="Malik H.W."/>
            <person name="Marcellino S.C."/>
            <person name="Martinez L.A."/>
            <person name="Meher F.N."/>
            <person name="Michelin M.A."/>
            <person name="Mitchell K.G."/>
            <person name="Mullens W.J."/>
            <person name="Nwakama C."/>
            <person name="Nwosu F.T."/>
            <person name="Oboh E.C."/>
            <person name="Odujinrin O."/>
            <person name="Ogunsan O."/>
            <person name="O'Neill K."/>
            <person name="Oxlaj J.A."/>
            <person name="Patel A.K."/>
            <person name="Patel B.R."/>
            <person name="Pham Q."/>
            <person name="Porter J."/>
            <person name="Portes J."/>
            <person name="Prokopenko A."/>
            <person name="Quraishi M."/>
            <person name="Qureshi M."/>
            <person name="Rivera A."/>
            <person name="Rubalsky V."/>
            <person name="Saikali Y."/>
            <person name="Saqaf K."/>
            <person name="Saroya S.R."/>
            <person name="Seas A."/>
            <person name="Shadrick R.E."/>
            <person name="Sharda N."/>
            <person name="Sigindere M.T."/>
            <person name="Simbi V.G."/>
            <person name="Thuzar C."/>
            <person name="Tran K."/>
            <person name="Tran V.D."/>
            <person name="Trang W."/>
            <person name="Vaishnav N."/>
            <person name="Vuong K."/>
            <person name="Walker C."/>
            <person name="Wallace S.A."/>
            <person name="Warfield J.C."/>
            <person name="Wikina T."/>
            <person name="Wobbeking F.T."/>
            <person name="Worrent L.D."/>
            <person name="Yan T."/>
            <person name="Zehra A."/>
            <person name="Avazpour P."/>
            <person name="Kim F.M."/>
            <person name="Mason K."/>
            <person name="Nguyen D.A."/>
            <person name="Pettit S.M."/>
            <person name="Zhou O.J."/>
            <person name="Brissett D.L."/>
            <person name="Gualtieri C."/>
            <person name="Hufford T.M."/>
            <person name="Ko J.M."/>
            <person name="Novak J.K."/>
            <person name="Smith Z.M."/>
            <person name="Mayer-Bacon C."/>
            <person name="Erill I."/>
            <person name="Caruso S.M."/>
            <person name="Garlena R.A."/>
            <person name="Russell D.A."/>
            <person name="Pope W.H."/>
            <person name="Jacobs-Sera D."/>
            <person name="Hatfull G.F."/>
        </authorList>
    </citation>
    <scope>NUCLEOTIDE SEQUENCE [LARGE SCALE GENOMIC DNA]</scope>
</reference>
<dbReference type="EMBL" id="MW822145">
    <property type="protein sequence ID" value="QWT29950.1"/>
    <property type="molecule type" value="Genomic_DNA"/>
</dbReference>
<keyword evidence="1" id="KW-0540">Nuclease</keyword>